<keyword evidence="5" id="KW-0819">tRNA processing</keyword>
<evidence type="ECO:0000256" key="2">
    <source>
        <dbReference type="ARBA" id="ARBA00022603"/>
    </source>
</evidence>
<dbReference type="GO" id="GO:0008033">
    <property type="term" value="P:tRNA processing"/>
    <property type="evidence" value="ECO:0007669"/>
    <property type="project" value="UniProtKB-KW"/>
</dbReference>
<reference evidence="7" key="1">
    <citation type="journal article" date="2014" name="Front. Microbiol.">
        <title>High frequency of phylogenetically diverse reductive dehalogenase-homologous genes in deep subseafloor sedimentary metagenomes.</title>
        <authorList>
            <person name="Kawai M."/>
            <person name="Futagami T."/>
            <person name="Toyoda A."/>
            <person name="Takaki Y."/>
            <person name="Nishi S."/>
            <person name="Hori S."/>
            <person name="Arai W."/>
            <person name="Tsubouchi T."/>
            <person name="Morono Y."/>
            <person name="Uchiyama I."/>
            <person name="Ito T."/>
            <person name="Fujiyama A."/>
            <person name="Inagaki F."/>
            <person name="Takami H."/>
        </authorList>
    </citation>
    <scope>NUCLEOTIDE SEQUENCE</scope>
    <source>
        <strain evidence="7">Expedition CK06-06</strain>
    </source>
</reference>
<feature type="non-terminal residue" evidence="7">
    <location>
        <position position="54"/>
    </location>
</feature>
<keyword evidence="3" id="KW-0808">Transferase</keyword>
<dbReference type="InterPro" id="IPR029063">
    <property type="entry name" value="SAM-dependent_MTases_sf"/>
</dbReference>
<proteinExistence type="predicted"/>
<comment type="caution">
    <text evidence="7">The sequence shown here is derived from an EMBL/GenBank/DDBJ whole genome shotgun (WGS) entry which is preliminary data.</text>
</comment>
<protein>
    <submittedName>
        <fullName evidence="7">Uncharacterized protein</fullName>
    </submittedName>
</protein>
<evidence type="ECO:0000256" key="4">
    <source>
        <dbReference type="ARBA" id="ARBA00022691"/>
    </source>
</evidence>
<gene>
    <name evidence="7" type="ORF">S01H4_60746</name>
</gene>
<keyword evidence="1" id="KW-0820">tRNA-binding</keyword>
<sequence length="54" mass="6371">MRMKKKEKLMNSNLSTIKEGNAEFYIHTTDKDSIPSKSMIVFYNQKMEINRDVS</sequence>
<name>X1CEI7_9ZZZZ</name>
<dbReference type="PROSITE" id="PS51626">
    <property type="entry name" value="SAM_MT_TRM1"/>
    <property type="match status" value="1"/>
</dbReference>
<dbReference type="InterPro" id="IPR002905">
    <property type="entry name" value="Trm1"/>
</dbReference>
<dbReference type="GO" id="GO:0000049">
    <property type="term" value="F:tRNA binding"/>
    <property type="evidence" value="ECO:0007669"/>
    <property type="project" value="UniProtKB-KW"/>
</dbReference>
<organism evidence="7">
    <name type="scientific">marine sediment metagenome</name>
    <dbReference type="NCBI Taxonomy" id="412755"/>
    <lineage>
        <taxon>unclassified sequences</taxon>
        <taxon>metagenomes</taxon>
        <taxon>ecological metagenomes</taxon>
    </lineage>
</organism>
<keyword evidence="4" id="KW-0949">S-adenosyl-L-methionine</keyword>
<dbReference type="GO" id="GO:0032259">
    <property type="term" value="P:methylation"/>
    <property type="evidence" value="ECO:0007669"/>
    <property type="project" value="UniProtKB-KW"/>
</dbReference>
<evidence type="ECO:0000256" key="3">
    <source>
        <dbReference type="ARBA" id="ARBA00022679"/>
    </source>
</evidence>
<dbReference type="EMBL" id="BART01035884">
    <property type="protein sequence ID" value="GAH06047.1"/>
    <property type="molecule type" value="Genomic_DNA"/>
</dbReference>
<dbReference type="GO" id="GO:0016423">
    <property type="term" value="F:tRNA (guanine) methyltransferase activity"/>
    <property type="evidence" value="ECO:0007669"/>
    <property type="project" value="InterPro"/>
</dbReference>
<evidence type="ECO:0000256" key="6">
    <source>
        <dbReference type="ARBA" id="ARBA00022884"/>
    </source>
</evidence>
<dbReference type="AlphaFoldDB" id="X1CEI7"/>
<accession>X1CEI7</accession>
<dbReference type="Gene3D" id="3.40.50.150">
    <property type="entry name" value="Vaccinia Virus protein VP39"/>
    <property type="match status" value="1"/>
</dbReference>
<keyword evidence="2" id="KW-0489">Methyltransferase</keyword>
<evidence type="ECO:0000313" key="7">
    <source>
        <dbReference type="EMBL" id="GAH06047.1"/>
    </source>
</evidence>
<evidence type="ECO:0000256" key="5">
    <source>
        <dbReference type="ARBA" id="ARBA00022694"/>
    </source>
</evidence>
<keyword evidence="6" id="KW-0694">RNA-binding</keyword>
<evidence type="ECO:0000256" key="1">
    <source>
        <dbReference type="ARBA" id="ARBA00022555"/>
    </source>
</evidence>